<sequence length="121" mass="13050">MGPMGSTGSLLPAQALGGAGWGSGSVWVSFQTEGLGHQRSVGCHPVEACEGRELPDKDREKEVWVSQKETTGASRWERGCHRQTCFCRDPHQENRGQGGEEVCSDTPTKGTWRQGLHVGGT</sequence>
<proteinExistence type="predicted"/>
<name>A0AAV7LAL1_PLEWA</name>
<feature type="region of interest" description="Disordered" evidence="1">
    <location>
        <begin position="90"/>
        <end position="121"/>
    </location>
</feature>
<comment type="caution">
    <text evidence="2">The sequence shown here is derived from an EMBL/GenBank/DDBJ whole genome shotgun (WGS) entry which is preliminary data.</text>
</comment>
<dbReference type="AlphaFoldDB" id="A0AAV7LAL1"/>
<accession>A0AAV7LAL1</accession>
<organism evidence="2 3">
    <name type="scientific">Pleurodeles waltl</name>
    <name type="common">Iberian ribbed newt</name>
    <dbReference type="NCBI Taxonomy" id="8319"/>
    <lineage>
        <taxon>Eukaryota</taxon>
        <taxon>Metazoa</taxon>
        <taxon>Chordata</taxon>
        <taxon>Craniata</taxon>
        <taxon>Vertebrata</taxon>
        <taxon>Euteleostomi</taxon>
        <taxon>Amphibia</taxon>
        <taxon>Batrachia</taxon>
        <taxon>Caudata</taxon>
        <taxon>Salamandroidea</taxon>
        <taxon>Salamandridae</taxon>
        <taxon>Pleurodelinae</taxon>
        <taxon>Pleurodeles</taxon>
    </lineage>
</organism>
<protein>
    <submittedName>
        <fullName evidence="2">Uncharacterized protein</fullName>
    </submittedName>
</protein>
<keyword evidence="3" id="KW-1185">Reference proteome</keyword>
<dbReference type="EMBL" id="JANPWB010000015">
    <property type="protein sequence ID" value="KAJ1087422.1"/>
    <property type="molecule type" value="Genomic_DNA"/>
</dbReference>
<dbReference type="Proteomes" id="UP001066276">
    <property type="component" value="Chromosome 11"/>
</dbReference>
<gene>
    <name evidence="2" type="ORF">NDU88_000594</name>
</gene>
<evidence type="ECO:0000313" key="3">
    <source>
        <dbReference type="Proteomes" id="UP001066276"/>
    </source>
</evidence>
<reference evidence="2" key="1">
    <citation type="journal article" date="2022" name="bioRxiv">
        <title>Sequencing and chromosome-scale assembly of the giantPleurodeles waltlgenome.</title>
        <authorList>
            <person name="Brown T."/>
            <person name="Elewa A."/>
            <person name="Iarovenko S."/>
            <person name="Subramanian E."/>
            <person name="Araus A.J."/>
            <person name="Petzold A."/>
            <person name="Susuki M."/>
            <person name="Suzuki K.-i.T."/>
            <person name="Hayashi T."/>
            <person name="Toyoda A."/>
            <person name="Oliveira C."/>
            <person name="Osipova E."/>
            <person name="Leigh N.D."/>
            <person name="Simon A."/>
            <person name="Yun M.H."/>
        </authorList>
    </citation>
    <scope>NUCLEOTIDE SEQUENCE</scope>
    <source>
        <strain evidence="2">20211129_DDA</strain>
        <tissue evidence="2">Liver</tissue>
    </source>
</reference>
<evidence type="ECO:0000256" key="1">
    <source>
        <dbReference type="SAM" id="MobiDB-lite"/>
    </source>
</evidence>
<evidence type="ECO:0000313" key="2">
    <source>
        <dbReference type="EMBL" id="KAJ1087422.1"/>
    </source>
</evidence>